<dbReference type="RefSeq" id="WP_149082334.1">
    <property type="nucleotide sequence ID" value="NZ_VTAW01000022.1"/>
</dbReference>
<dbReference type="PANTHER" id="PTHR37945:SF1">
    <property type="entry name" value="EXTRACELLULAR TUNGSTATE BINDING PROTEIN"/>
    <property type="match status" value="1"/>
</dbReference>
<evidence type="ECO:0000259" key="1">
    <source>
        <dbReference type="Pfam" id="PF12849"/>
    </source>
</evidence>
<dbReference type="InterPro" id="IPR052738">
    <property type="entry name" value="ABC-Tungstate_binding"/>
</dbReference>
<dbReference type="Pfam" id="PF12849">
    <property type="entry name" value="PBP_like_2"/>
    <property type="match status" value="1"/>
</dbReference>
<dbReference type="Gene3D" id="3.40.190.10">
    <property type="entry name" value="Periplasmic binding protein-like II"/>
    <property type="match status" value="2"/>
</dbReference>
<comment type="caution">
    <text evidence="2">The sequence shown here is derived from an EMBL/GenBank/DDBJ whole genome shotgun (WGS) entry which is preliminary data.</text>
</comment>
<reference evidence="2 3" key="1">
    <citation type="submission" date="2019-08" db="EMBL/GenBank/DDBJ databases">
        <title>Archaea genome.</title>
        <authorList>
            <person name="Kajale S."/>
            <person name="Shouche Y."/>
            <person name="Deshpande N."/>
            <person name="Sharma A."/>
        </authorList>
    </citation>
    <scope>NUCLEOTIDE SEQUENCE [LARGE SCALE GENOMIC DNA]</scope>
    <source>
        <strain evidence="2 3">ESP3B_9</strain>
    </source>
</reference>
<evidence type="ECO:0000313" key="3">
    <source>
        <dbReference type="Proteomes" id="UP000324104"/>
    </source>
</evidence>
<dbReference type="InterPro" id="IPR024370">
    <property type="entry name" value="PBP_domain"/>
</dbReference>
<organism evidence="2 3">
    <name type="scientific">Natrialba swarupiae</name>
    <dbReference type="NCBI Taxonomy" id="2448032"/>
    <lineage>
        <taxon>Archaea</taxon>
        <taxon>Methanobacteriati</taxon>
        <taxon>Methanobacteriota</taxon>
        <taxon>Stenosarchaea group</taxon>
        <taxon>Halobacteria</taxon>
        <taxon>Halobacteriales</taxon>
        <taxon>Natrialbaceae</taxon>
        <taxon>Natrialba</taxon>
    </lineage>
</organism>
<name>A0A5D5AJK3_9EURY</name>
<dbReference type="PROSITE" id="PS51257">
    <property type="entry name" value="PROKAR_LIPOPROTEIN"/>
    <property type="match status" value="1"/>
</dbReference>
<accession>A0A5D5AJK3</accession>
<dbReference type="EMBL" id="VTAW01000022">
    <property type="protein sequence ID" value="TYT61133.1"/>
    <property type="molecule type" value="Genomic_DNA"/>
</dbReference>
<dbReference type="Proteomes" id="UP000324104">
    <property type="component" value="Unassembled WGS sequence"/>
</dbReference>
<sequence length="308" mass="33195">MAIQRRAFVGGIGATVAVGLAGCTALGGDESGDQPTISDETLTLTTTTSTYDTGLLDEVNGSFQDRYGVTVDTVSQGTGAAIETGRSGDADVVMVHARSQEDEFMNDGYAINRRDLMFNDFVVVGEPDDPAGIADGDDAVEAFTQIADSESTFVSRGDNSGTHTKEREIWAEAGFDDDFGEWYLEAGQGMGEVLVQTAQQGGYTLADRGTYLSMIDEIDLEIHVDGPVEDGPEILANPYGIFAINPAVHENANYDLAMAYIGFLTSVEGQDIIDEYTVEGEQLFFPRALAEEPNYHQYVPEDWDGSDQ</sequence>
<evidence type="ECO:0000313" key="2">
    <source>
        <dbReference type="EMBL" id="TYT61133.1"/>
    </source>
</evidence>
<dbReference type="SUPFAM" id="SSF53850">
    <property type="entry name" value="Periplasmic binding protein-like II"/>
    <property type="match status" value="1"/>
</dbReference>
<protein>
    <submittedName>
        <fullName evidence="2">Molybdenum transporter</fullName>
    </submittedName>
</protein>
<feature type="domain" description="PBP" evidence="1">
    <location>
        <begin position="38"/>
        <end position="267"/>
    </location>
</feature>
<dbReference type="AlphaFoldDB" id="A0A5D5AJK3"/>
<keyword evidence="3" id="KW-1185">Reference proteome</keyword>
<proteinExistence type="predicted"/>
<gene>
    <name evidence="2" type="ORF">FYC77_15115</name>
</gene>
<dbReference type="PANTHER" id="PTHR37945">
    <property type="entry name" value="EXTRACELLULAR TUNGSTATE BINDING PROTEIN"/>
    <property type="match status" value="1"/>
</dbReference>